<dbReference type="EMBL" id="JAUNZN010000009">
    <property type="protein sequence ID" value="KAK4816473.1"/>
    <property type="molecule type" value="Genomic_DNA"/>
</dbReference>
<sequence>MCSKDTLLHAGTSQGLSYTLVVSLLLVISETKDLSSTLVCAVLKAEERKMRWNTALASALRSKTNDIYRAQLLAEQKKPNIAIIALDPSYAFDPNLVEIDSREIGIRRFLERVADNFLTQLVREPTREGAPLDLLFTNREGLVSHVMVGGRLGQSDHEMIEFLIRGEVARGVSKTATLDFQRADFGLFRRLVEGVPWEAALMGTGVQEGWTFFKEEVLKAQERAVPRCRKTSRRGRRPAWLTRELWLELRKKRRVYDLWKKGRATQEDYKGVARLCREKIRRAKAELELSLAAAVKDDKKHFFKYISSKRRGEMVSDLLHHLDTHKSMGPDEIHLRVLKELADVLTKPLSLIYQQSWLTGEVPADWRLANVTPIFKKGWKEDPGNYRPVSLTSVPGKLMEQIILSAITRHVENNQGIKPSQRGFRKGRSCLTNLISFYDKVTRLVDEGKAVDVVYLDFRKAFDTVSYSILLENLAAHGLDGRTLRWVKNWLDGRAQRVVVNGVYSGWRPVTSGVPQGSVLGPVLFNIFINDLDEGIERTLSKFADDTKLCGSVDLLEGRQALQRDLDRLDGWAEVNCMRFNKAKCQVLHLGHSNPMQHYRLGEEWLESCLAEKDLGVLVDSRLNMSQQCAQVAKKANGILACMRNSVASRCREVIVPLYSALVRPHLEYCVQFWAPHYKRDIEVLERVQRRAMKLVKGLEHKSDEERLRELGLFSLEKRRLRGDLIALYNYLKGGCREVGVGLFSQVTSDRTRGNGLKLHQGRFRLDIRKFFFTERVIKHWTRLPREVVESPSLEVFKGRLDEVLRDMV</sequence>
<gene>
    <name evidence="2" type="ORF">QYF61_017201</name>
</gene>
<dbReference type="CDD" id="cd01650">
    <property type="entry name" value="RT_nLTR_like"/>
    <property type="match status" value="1"/>
</dbReference>
<dbReference type="Pfam" id="PF00078">
    <property type="entry name" value="RVT_1"/>
    <property type="match status" value="1"/>
</dbReference>
<organism evidence="2 3">
    <name type="scientific">Mycteria americana</name>
    <name type="common">Wood stork</name>
    <dbReference type="NCBI Taxonomy" id="33587"/>
    <lineage>
        <taxon>Eukaryota</taxon>
        <taxon>Metazoa</taxon>
        <taxon>Chordata</taxon>
        <taxon>Craniata</taxon>
        <taxon>Vertebrata</taxon>
        <taxon>Euteleostomi</taxon>
        <taxon>Archelosauria</taxon>
        <taxon>Archosauria</taxon>
        <taxon>Dinosauria</taxon>
        <taxon>Saurischia</taxon>
        <taxon>Theropoda</taxon>
        <taxon>Coelurosauria</taxon>
        <taxon>Aves</taxon>
        <taxon>Neognathae</taxon>
        <taxon>Neoaves</taxon>
        <taxon>Aequornithes</taxon>
        <taxon>Ciconiiformes</taxon>
        <taxon>Ciconiidae</taxon>
        <taxon>Mycteria</taxon>
    </lineage>
</organism>
<dbReference type="PRINTS" id="PR01345">
    <property type="entry name" value="CERVTRCPTASE"/>
</dbReference>
<dbReference type="InterPro" id="IPR043502">
    <property type="entry name" value="DNA/RNA_pol_sf"/>
</dbReference>
<dbReference type="Proteomes" id="UP001333110">
    <property type="component" value="Unassembled WGS sequence"/>
</dbReference>
<protein>
    <recommendedName>
        <fullName evidence="1">Reverse transcriptase domain-containing protein</fullName>
    </recommendedName>
</protein>
<evidence type="ECO:0000313" key="3">
    <source>
        <dbReference type="Proteomes" id="UP001333110"/>
    </source>
</evidence>
<accession>A0AAN7NST6</accession>
<comment type="caution">
    <text evidence="2">The sequence shown here is derived from an EMBL/GenBank/DDBJ whole genome shotgun (WGS) entry which is preliminary data.</text>
</comment>
<dbReference type="PROSITE" id="PS50878">
    <property type="entry name" value="RT_POL"/>
    <property type="match status" value="1"/>
</dbReference>
<evidence type="ECO:0000259" key="1">
    <source>
        <dbReference type="PROSITE" id="PS50878"/>
    </source>
</evidence>
<name>A0AAN7NST6_MYCAM</name>
<dbReference type="InterPro" id="IPR000477">
    <property type="entry name" value="RT_dom"/>
</dbReference>
<proteinExistence type="predicted"/>
<reference evidence="2 3" key="1">
    <citation type="journal article" date="2023" name="J. Hered.">
        <title>Chromosome-level genome of the wood stork (Mycteria americana) provides insight into avian chromosome evolution.</title>
        <authorList>
            <person name="Flamio R. Jr."/>
            <person name="Ramstad K.M."/>
        </authorList>
    </citation>
    <scope>NUCLEOTIDE SEQUENCE [LARGE SCALE GENOMIC DNA]</scope>
    <source>
        <strain evidence="2">JAX WOST 10</strain>
    </source>
</reference>
<dbReference type="AlphaFoldDB" id="A0AAN7NST6"/>
<evidence type="ECO:0000313" key="2">
    <source>
        <dbReference type="EMBL" id="KAK4816473.1"/>
    </source>
</evidence>
<dbReference type="PANTHER" id="PTHR33332">
    <property type="entry name" value="REVERSE TRANSCRIPTASE DOMAIN-CONTAINING PROTEIN"/>
    <property type="match status" value="1"/>
</dbReference>
<feature type="domain" description="Reverse transcriptase" evidence="1">
    <location>
        <begin position="355"/>
        <end position="610"/>
    </location>
</feature>
<dbReference type="SUPFAM" id="SSF56672">
    <property type="entry name" value="DNA/RNA polymerases"/>
    <property type="match status" value="1"/>
</dbReference>
<keyword evidence="3" id="KW-1185">Reference proteome</keyword>